<dbReference type="InterPro" id="IPR024079">
    <property type="entry name" value="MetalloPept_cat_dom_sf"/>
</dbReference>
<proteinExistence type="predicted"/>
<dbReference type="Gene3D" id="3.40.390.10">
    <property type="entry name" value="Collagenase (Catalytic Domain)"/>
    <property type="match status" value="1"/>
</dbReference>
<dbReference type="GO" id="GO:0008237">
    <property type="term" value="F:metallopeptidase activity"/>
    <property type="evidence" value="ECO:0007669"/>
    <property type="project" value="InterPro"/>
</dbReference>
<sequence length="103" mass="11989">MLLIGLTVPVRIKDSKGGLGERAVTKEFWDKESKEIFCKHSSCLKNEDCWDVEEKFKKRGEAHFTEYIGLRASFMALKNSVDNYTRPYLLRGADFNTEDKIFF</sequence>
<reference evidence="1" key="1">
    <citation type="submission" date="2020-03" db="EMBL/GenBank/DDBJ databases">
        <title>A transcriptome and proteome of the tick Rhipicephalus microplus shaped by the genetic composition of its hosts and developmental stage.</title>
        <authorList>
            <person name="Garcia G.R."/>
            <person name="Ribeiro J.M.C."/>
            <person name="Maruyama S.R."/>
            <person name="Gardinasse L.G."/>
            <person name="Nelson K."/>
            <person name="Ferreira B.R."/>
            <person name="Andrade T.G."/>
            <person name="Santos I.K.F.M."/>
        </authorList>
    </citation>
    <scope>NUCLEOTIDE SEQUENCE</scope>
    <source>
        <strain evidence="1">NSGR</strain>
        <tissue evidence="1">Salivary glands</tissue>
    </source>
</reference>
<accession>A0A6G4ZYI6</accession>
<dbReference type="OrthoDB" id="6475849at2759"/>
<dbReference type="EMBL" id="GIKN01001548">
    <property type="protein sequence ID" value="NIE43821.1"/>
    <property type="molecule type" value="Transcribed_RNA"/>
</dbReference>
<dbReference type="AlphaFoldDB" id="A0A6G4ZYI6"/>
<dbReference type="VEuPathDB" id="VectorBase:LOC119163894"/>
<name>A0A6G4ZYI6_RHIMP</name>
<organism evidence="1">
    <name type="scientific">Rhipicephalus microplus</name>
    <name type="common">Cattle tick</name>
    <name type="synonym">Boophilus microplus</name>
    <dbReference type="NCBI Taxonomy" id="6941"/>
    <lineage>
        <taxon>Eukaryota</taxon>
        <taxon>Metazoa</taxon>
        <taxon>Ecdysozoa</taxon>
        <taxon>Arthropoda</taxon>
        <taxon>Chelicerata</taxon>
        <taxon>Arachnida</taxon>
        <taxon>Acari</taxon>
        <taxon>Parasitiformes</taxon>
        <taxon>Ixodida</taxon>
        <taxon>Ixodoidea</taxon>
        <taxon>Ixodidae</taxon>
        <taxon>Rhipicephalinae</taxon>
        <taxon>Rhipicephalus</taxon>
        <taxon>Boophilus</taxon>
    </lineage>
</organism>
<evidence type="ECO:0000313" key="1">
    <source>
        <dbReference type="EMBL" id="NIE43821.1"/>
    </source>
</evidence>
<protein>
    <submittedName>
        <fullName evidence="1">Uncharacterized protein</fullName>
    </submittedName>
</protein>